<dbReference type="PANTHER" id="PTHR11988:SF27">
    <property type="entry name" value="GH27708P"/>
    <property type="match status" value="1"/>
</dbReference>
<feature type="region of interest" description="Disordered" evidence="6">
    <location>
        <begin position="435"/>
        <end position="471"/>
    </location>
</feature>
<dbReference type="Proteomes" id="UP000762676">
    <property type="component" value="Unassembled WGS sequence"/>
</dbReference>
<evidence type="ECO:0000256" key="2">
    <source>
        <dbReference type="ARBA" id="ARBA00023015"/>
    </source>
</evidence>
<evidence type="ECO:0000313" key="8">
    <source>
        <dbReference type="EMBL" id="GFS08699.1"/>
    </source>
</evidence>
<comment type="subcellular location">
    <subcellularLocation>
        <location evidence="1">Nucleus</location>
    </subcellularLocation>
</comment>
<dbReference type="SUPFAM" id="SSF57959">
    <property type="entry name" value="Leucine zipper domain"/>
    <property type="match status" value="1"/>
</dbReference>
<dbReference type="PANTHER" id="PTHR11988">
    <property type="entry name" value="THYROTROPH EMBRYONIC FACTOR RELATED"/>
    <property type="match status" value="1"/>
</dbReference>
<dbReference type="CDD" id="cd14695">
    <property type="entry name" value="bZIP_HLF"/>
    <property type="match status" value="1"/>
</dbReference>
<dbReference type="AlphaFoldDB" id="A0AAV4IF17"/>
<evidence type="ECO:0000256" key="4">
    <source>
        <dbReference type="ARBA" id="ARBA00023163"/>
    </source>
</evidence>
<name>A0AAV4IF17_9GAST</name>
<evidence type="ECO:0000256" key="3">
    <source>
        <dbReference type="ARBA" id="ARBA00023125"/>
    </source>
</evidence>
<dbReference type="InterPro" id="IPR004827">
    <property type="entry name" value="bZIP"/>
</dbReference>
<evidence type="ECO:0000259" key="7">
    <source>
        <dbReference type="SMART" id="SM00338"/>
    </source>
</evidence>
<keyword evidence="3" id="KW-0238">DNA-binding</keyword>
<dbReference type="SMART" id="SM00338">
    <property type="entry name" value="BRLZ"/>
    <property type="match status" value="1"/>
</dbReference>
<dbReference type="GO" id="GO:0000978">
    <property type="term" value="F:RNA polymerase II cis-regulatory region sequence-specific DNA binding"/>
    <property type="evidence" value="ECO:0007669"/>
    <property type="project" value="TreeGrafter"/>
</dbReference>
<gene>
    <name evidence="8" type="ORF">ElyMa_004763900</name>
</gene>
<evidence type="ECO:0000313" key="9">
    <source>
        <dbReference type="Proteomes" id="UP000762676"/>
    </source>
</evidence>
<organism evidence="8 9">
    <name type="scientific">Elysia marginata</name>
    <dbReference type="NCBI Taxonomy" id="1093978"/>
    <lineage>
        <taxon>Eukaryota</taxon>
        <taxon>Metazoa</taxon>
        <taxon>Spiralia</taxon>
        <taxon>Lophotrochozoa</taxon>
        <taxon>Mollusca</taxon>
        <taxon>Gastropoda</taxon>
        <taxon>Heterobranchia</taxon>
        <taxon>Euthyneura</taxon>
        <taxon>Panpulmonata</taxon>
        <taxon>Sacoglossa</taxon>
        <taxon>Placobranchoidea</taxon>
        <taxon>Plakobranchidae</taxon>
        <taxon>Elysia</taxon>
    </lineage>
</organism>
<dbReference type="InterPro" id="IPR046347">
    <property type="entry name" value="bZIP_sf"/>
</dbReference>
<dbReference type="Pfam" id="PF07716">
    <property type="entry name" value="bZIP_2"/>
    <property type="match status" value="1"/>
</dbReference>
<feature type="region of interest" description="Disordered" evidence="6">
    <location>
        <begin position="485"/>
        <end position="508"/>
    </location>
</feature>
<keyword evidence="2" id="KW-0805">Transcription regulation</keyword>
<dbReference type="GO" id="GO:0005634">
    <property type="term" value="C:nucleus"/>
    <property type="evidence" value="ECO:0007669"/>
    <property type="project" value="UniProtKB-SubCell"/>
</dbReference>
<reference evidence="8 9" key="1">
    <citation type="journal article" date="2021" name="Elife">
        <title>Chloroplast acquisition without the gene transfer in kleptoplastic sea slugs, Plakobranchus ocellatus.</title>
        <authorList>
            <person name="Maeda T."/>
            <person name="Takahashi S."/>
            <person name="Yoshida T."/>
            <person name="Shimamura S."/>
            <person name="Takaki Y."/>
            <person name="Nagai Y."/>
            <person name="Toyoda A."/>
            <person name="Suzuki Y."/>
            <person name="Arimoto A."/>
            <person name="Ishii H."/>
            <person name="Satoh N."/>
            <person name="Nishiyama T."/>
            <person name="Hasebe M."/>
            <person name="Maruyama T."/>
            <person name="Minagawa J."/>
            <person name="Obokata J."/>
            <person name="Shigenobu S."/>
        </authorList>
    </citation>
    <scope>NUCLEOTIDE SEQUENCE [LARGE SCALE GENOMIC DNA]</scope>
</reference>
<dbReference type="Gene3D" id="1.20.5.170">
    <property type="match status" value="1"/>
</dbReference>
<comment type="caution">
    <text evidence="8">The sequence shown here is derived from an EMBL/GenBank/DDBJ whole genome shotgun (WGS) entry which is preliminary data.</text>
</comment>
<evidence type="ECO:0000256" key="5">
    <source>
        <dbReference type="ARBA" id="ARBA00023242"/>
    </source>
</evidence>
<feature type="domain" description="BZIP" evidence="7">
    <location>
        <begin position="549"/>
        <end position="613"/>
    </location>
</feature>
<proteinExistence type="predicted"/>
<dbReference type="EMBL" id="BMAT01009554">
    <property type="protein sequence ID" value="GFS08699.1"/>
    <property type="molecule type" value="Genomic_DNA"/>
</dbReference>
<accession>A0AAV4IF17</accession>
<keyword evidence="4" id="KW-0804">Transcription</keyword>
<dbReference type="InterPro" id="IPR040223">
    <property type="entry name" value="PAR_bZIP"/>
</dbReference>
<keyword evidence="9" id="KW-1185">Reference proteome</keyword>
<evidence type="ECO:0000256" key="1">
    <source>
        <dbReference type="ARBA" id="ARBA00004123"/>
    </source>
</evidence>
<sequence length="622" mass="68457">MTAMQNQDSLSTQGFGSQGVHNPNLSISSVISTSCVILGDAQGPSFDLGVGCVQGAVAGAMATIPVLAKGCEVNRRNSVDINQYQCAEGNPFYPLSGSSGEYMGFDTSDQSSGYNSHLYEPATDTFNWTNPITNSTCTNGEGYAGLSPQEEVNSSKSNHSICDRDWAKYFYFEGKTSHRNSTDGGQGSNGYGVNAMAFFDSTCGFKHQEHGVDMPLFNENCSNFHMNTDSGYVSTKTSPLNQFNVPASGHVDHFQTDSCWLQKNSNTERSFVSEKWPNTPINVYPTSRKETFSVFHGVHNSGDGTSRDYYNDASSSCCGSNKTGENQSIIHVGESINHQLAMNATELVIGNFEQEPYEIQSATCGDTSQGQCYNAGSKTFPGHHKNNQVSNSGEENTLSVYNSDYSVCPGYSKSNSVRTDTNHFLNNETCDQLSGMDRKDKMIGSSFPKSSKSDKSSCVVQRSKKKKDTVEGLQRQLMVLEEHRKDTAPDVRLTSGENPPGGCDASKPDLQDRILVDVDHMICSGVTVAGFKPRATIRKRNKVATSSDEKDRGYWQKRRKNNDSARKSREAKKEKEKSFYKRALELEYENMYLQRCLRIAESEMAALGQTLVLPPLNNQGFF</sequence>
<keyword evidence="5" id="KW-0539">Nucleus</keyword>
<feature type="compositionally biased region" description="Basic and acidic residues" evidence="6">
    <location>
        <begin position="561"/>
        <end position="574"/>
    </location>
</feature>
<evidence type="ECO:0000256" key="6">
    <source>
        <dbReference type="SAM" id="MobiDB-lite"/>
    </source>
</evidence>
<dbReference type="GO" id="GO:0000981">
    <property type="term" value="F:DNA-binding transcription factor activity, RNA polymerase II-specific"/>
    <property type="evidence" value="ECO:0007669"/>
    <property type="project" value="TreeGrafter"/>
</dbReference>
<feature type="region of interest" description="Disordered" evidence="6">
    <location>
        <begin position="540"/>
        <end position="574"/>
    </location>
</feature>
<protein>
    <submittedName>
        <fullName evidence="8">Hepatic leukemia factor</fullName>
    </submittedName>
</protein>